<feature type="domain" description="HD-GYP" evidence="2">
    <location>
        <begin position="146"/>
        <end position="342"/>
    </location>
</feature>
<dbReference type="InterPro" id="IPR006675">
    <property type="entry name" value="HDIG_dom"/>
</dbReference>
<accession>A0ABX7QWS3</accession>
<dbReference type="InterPro" id="IPR003607">
    <property type="entry name" value="HD/PDEase_dom"/>
</dbReference>
<dbReference type="InterPro" id="IPR037522">
    <property type="entry name" value="HD_GYP_dom"/>
</dbReference>
<organism evidence="3 4">
    <name type="scientific">Shewanella avicenniae</name>
    <dbReference type="NCBI Taxonomy" id="2814294"/>
    <lineage>
        <taxon>Bacteria</taxon>
        <taxon>Pseudomonadati</taxon>
        <taxon>Pseudomonadota</taxon>
        <taxon>Gammaproteobacteria</taxon>
        <taxon>Alteromonadales</taxon>
        <taxon>Shewanellaceae</taxon>
        <taxon>Shewanella</taxon>
    </lineage>
</organism>
<dbReference type="PANTHER" id="PTHR43155:SF2">
    <property type="entry name" value="CYCLIC DI-GMP PHOSPHODIESTERASE PA4108"/>
    <property type="match status" value="1"/>
</dbReference>
<dbReference type="PROSITE" id="PS51832">
    <property type="entry name" value="HD_GYP"/>
    <property type="match status" value="1"/>
</dbReference>
<keyword evidence="1" id="KW-0175">Coiled coil</keyword>
<evidence type="ECO:0000256" key="1">
    <source>
        <dbReference type="SAM" id="Coils"/>
    </source>
</evidence>
<dbReference type="PANTHER" id="PTHR43155">
    <property type="entry name" value="CYCLIC DI-GMP PHOSPHODIESTERASE PA4108-RELATED"/>
    <property type="match status" value="1"/>
</dbReference>
<evidence type="ECO:0000313" key="3">
    <source>
        <dbReference type="EMBL" id="QSX35105.1"/>
    </source>
</evidence>
<dbReference type="SUPFAM" id="SSF109604">
    <property type="entry name" value="HD-domain/PDEase-like"/>
    <property type="match status" value="1"/>
</dbReference>
<name>A0ABX7QWS3_9GAMM</name>
<keyword evidence="4" id="KW-1185">Reference proteome</keyword>
<dbReference type="EMBL" id="CP071503">
    <property type="protein sequence ID" value="QSX35105.1"/>
    <property type="molecule type" value="Genomic_DNA"/>
</dbReference>
<gene>
    <name evidence="3" type="ORF">JYB87_07795</name>
</gene>
<reference evidence="3 4" key="1">
    <citation type="submission" date="2021-03" db="EMBL/GenBank/DDBJ databases">
        <title>Novel species identification of genus Shewanella.</title>
        <authorList>
            <person name="Liu G."/>
            <person name="Zhang Q."/>
        </authorList>
    </citation>
    <scope>NUCLEOTIDE SEQUENCE [LARGE SCALE GENOMIC DNA]</scope>
    <source>
        <strain evidence="3 4">FJAT-51800</strain>
    </source>
</reference>
<dbReference type="CDD" id="cd00077">
    <property type="entry name" value="HDc"/>
    <property type="match status" value="1"/>
</dbReference>
<dbReference type="Proteomes" id="UP000662770">
    <property type="component" value="Chromosome"/>
</dbReference>
<dbReference type="Gene3D" id="1.10.3210.10">
    <property type="entry name" value="Hypothetical protein af1432"/>
    <property type="match status" value="1"/>
</dbReference>
<dbReference type="InterPro" id="IPR021812">
    <property type="entry name" value="DUF3391"/>
</dbReference>
<dbReference type="SMART" id="SM00471">
    <property type="entry name" value="HDc"/>
    <property type="match status" value="1"/>
</dbReference>
<proteinExistence type="predicted"/>
<dbReference type="Pfam" id="PF13487">
    <property type="entry name" value="HD_5"/>
    <property type="match status" value="1"/>
</dbReference>
<protein>
    <submittedName>
        <fullName evidence="3">DUF3391 domain-containing protein</fullName>
    </submittedName>
</protein>
<dbReference type="RefSeq" id="WP_207356299.1">
    <property type="nucleotide sequence ID" value="NZ_CP071503.1"/>
</dbReference>
<feature type="coiled-coil region" evidence="1">
    <location>
        <begin position="98"/>
        <end position="125"/>
    </location>
</feature>
<dbReference type="Pfam" id="PF11871">
    <property type="entry name" value="DUF3391"/>
    <property type="match status" value="1"/>
</dbReference>
<evidence type="ECO:0000259" key="2">
    <source>
        <dbReference type="PROSITE" id="PS51832"/>
    </source>
</evidence>
<sequence>MGNSRFVSINQLQVGNYVRLPLSWKDHPFLFSSFRIKQQAQIELIKKLGLDSVYVDISKSDVPPLDNDNEAGADISAQEVDELHVKMEHYKAERIEILKKMRRDLNKTEENFDRSLARMRNLINKLRSRPLNAIDEGKELISDITDELLATDNLVLHLMADQKKDDGIYYHSLNVAVLSMLIAKQLEWPRADIEAMGLGALFHDVGKLKLPTQLLRKKEALSAPEQNLLNQHPLLGTELIKLVDNFPQAATDVIVNHHEYLDGSGHPRNLKADQLSKHAQLAAAVNKYDTLCHPSSGQSGKTPYAALGYLYKYSKGKLNQEVVGTLIKMLGIYPPGSVVELTSGQFGLVMSVNLDKLLYPRILVYDPMVPKDQAPIIDLEAEGLKITRCIPATALPENIYKYLNPRERISYYFGSDSKG</sequence>
<dbReference type="NCBIfam" id="TIGR00277">
    <property type="entry name" value="HDIG"/>
    <property type="match status" value="1"/>
</dbReference>
<evidence type="ECO:0000313" key="4">
    <source>
        <dbReference type="Proteomes" id="UP000662770"/>
    </source>
</evidence>